<keyword evidence="4 5" id="KW-0472">Membrane</keyword>
<dbReference type="OrthoDB" id="9788219at2"/>
<reference evidence="6 7" key="1">
    <citation type="submission" date="2018-07" db="EMBL/GenBank/DDBJ databases">
        <title>Motiliproteus coralliicola sp. nov., a bacterium isolated from Coral.</title>
        <authorList>
            <person name="Wang G."/>
        </authorList>
    </citation>
    <scope>NUCLEOTIDE SEQUENCE [LARGE SCALE GENOMIC DNA]</scope>
    <source>
        <strain evidence="6 7">C34</strain>
    </source>
</reference>
<proteinExistence type="inferred from homology"/>
<keyword evidence="3 5" id="KW-1133">Transmembrane helix</keyword>
<evidence type="ECO:0000256" key="1">
    <source>
        <dbReference type="ARBA" id="ARBA00022475"/>
    </source>
</evidence>
<dbReference type="PANTHER" id="PTHR36917">
    <property type="entry name" value="INTRACELLULAR SEPTATION PROTEIN A-RELATED"/>
    <property type="match status" value="1"/>
</dbReference>
<sequence>MKLLFDFLPIAIFFGVYKYTGDMIIATAVLIPATALQMLYTWIKTHKIEKMQLITLGLVVVMGGATVLLKDKTFIQWKPTVVNWLFAVAFLGSQFIGAKPLVQRMMESAVELPKLIWLRLNLAWVIFFVVMGALNLFVAYTMSEETWVNFKLFGMLGLTLVFIVLQGIYLSKHIPEKAEENGGSEPVEQDK</sequence>
<gene>
    <name evidence="5" type="primary">yciB</name>
    <name evidence="6" type="ORF">DV711_12000</name>
</gene>
<feature type="transmembrane region" description="Helical" evidence="5">
    <location>
        <begin position="122"/>
        <end position="140"/>
    </location>
</feature>
<protein>
    <recommendedName>
        <fullName evidence="5">Inner membrane-spanning protein YciB</fullName>
    </recommendedName>
</protein>
<dbReference type="NCBIfam" id="TIGR00997">
    <property type="entry name" value="ispZ"/>
    <property type="match status" value="1"/>
</dbReference>
<dbReference type="HAMAP" id="MF_00189">
    <property type="entry name" value="YciB"/>
    <property type="match status" value="1"/>
</dbReference>
<dbReference type="NCBIfam" id="NF001324">
    <property type="entry name" value="PRK00259.1-2"/>
    <property type="match status" value="1"/>
</dbReference>
<evidence type="ECO:0000256" key="5">
    <source>
        <dbReference type="HAMAP-Rule" id="MF_00189"/>
    </source>
</evidence>
<feature type="transmembrane region" description="Helical" evidence="5">
    <location>
        <begin position="152"/>
        <end position="170"/>
    </location>
</feature>
<dbReference type="Proteomes" id="UP000253769">
    <property type="component" value="Unassembled WGS sequence"/>
</dbReference>
<evidence type="ECO:0000256" key="2">
    <source>
        <dbReference type="ARBA" id="ARBA00022692"/>
    </source>
</evidence>
<dbReference type="AlphaFoldDB" id="A0A369WEL0"/>
<comment type="subcellular location">
    <subcellularLocation>
        <location evidence="5">Cell inner membrane</location>
        <topology evidence="5">Multi-pass membrane protein</topology>
    </subcellularLocation>
</comment>
<feature type="transmembrane region" description="Helical" evidence="5">
    <location>
        <begin position="81"/>
        <end position="102"/>
    </location>
</feature>
<dbReference type="InterPro" id="IPR006008">
    <property type="entry name" value="YciB"/>
</dbReference>
<keyword evidence="1 5" id="KW-1003">Cell membrane</keyword>
<name>A0A369WEL0_9GAMM</name>
<feature type="transmembrane region" description="Helical" evidence="5">
    <location>
        <begin position="53"/>
        <end position="69"/>
    </location>
</feature>
<organism evidence="6 7">
    <name type="scientific">Motiliproteus coralliicola</name>
    <dbReference type="NCBI Taxonomy" id="2283196"/>
    <lineage>
        <taxon>Bacteria</taxon>
        <taxon>Pseudomonadati</taxon>
        <taxon>Pseudomonadota</taxon>
        <taxon>Gammaproteobacteria</taxon>
        <taxon>Oceanospirillales</taxon>
        <taxon>Oceanospirillaceae</taxon>
        <taxon>Motiliproteus</taxon>
    </lineage>
</organism>
<dbReference type="NCBIfam" id="NF001325">
    <property type="entry name" value="PRK00259.1-3"/>
    <property type="match status" value="1"/>
</dbReference>
<evidence type="ECO:0000313" key="7">
    <source>
        <dbReference type="Proteomes" id="UP000253769"/>
    </source>
</evidence>
<comment type="similarity">
    <text evidence="5">Belongs to the YciB family.</text>
</comment>
<dbReference type="GO" id="GO:0005886">
    <property type="term" value="C:plasma membrane"/>
    <property type="evidence" value="ECO:0007669"/>
    <property type="project" value="UniProtKB-SubCell"/>
</dbReference>
<keyword evidence="7" id="KW-1185">Reference proteome</keyword>
<evidence type="ECO:0000256" key="4">
    <source>
        <dbReference type="ARBA" id="ARBA00023136"/>
    </source>
</evidence>
<keyword evidence="5" id="KW-0997">Cell inner membrane</keyword>
<comment type="function">
    <text evidence="5">Plays a role in cell envelope biogenesis, maintenance of cell envelope integrity and membrane homeostasis.</text>
</comment>
<keyword evidence="2 5" id="KW-0812">Transmembrane</keyword>
<dbReference type="EMBL" id="QQOH01000003">
    <property type="protein sequence ID" value="RDE19599.1"/>
    <property type="molecule type" value="Genomic_DNA"/>
</dbReference>
<comment type="caution">
    <text evidence="5">Lacks conserved residue(s) required for the propagation of feature annotation.</text>
</comment>
<dbReference type="PANTHER" id="PTHR36917:SF1">
    <property type="entry name" value="INNER MEMBRANE-SPANNING PROTEIN YCIB"/>
    <property type="match status" value="1"/>
</dbReference>
<dbReference type="Pfam" id="PF04279">
    <property type="entry name" value="IspA"/>
    <property type="match status" value="1"/>
</dbReference>
<comment type="caution">
    <text evidence="6">The sequence shown here is derived from an EMBL/GenBank/DDBJ whole genome shotgun (WGS) entry which is preliminary data.</text>
</comment>
<evidence type="ECO:0000313" key="6">
    <source>
        <dbReference type="EMBL" id="RDE19599.1"/>
    </source>
</evidence>
<evidence type="ECO:0000256" key="3">
    <source>
        <dbReference type="ARBA" id="ARBA00022989"/>
    </source>
</evidence>
<dbReference type="RefSeq" id="WP_114695943.1">
    <property type="nucleotide sequence ID" value="NZ_QQOH01000003.1"/>
</dbReference>
<accession>A0A369WEL0</accession>